<evidence type="ECO:0000256" key="4">
    <source>
        <dbReference type="ARBA" id="ARBA00022692"/>
    </source>
</evidence>
<keyword evidence="7" id="KW-0406">Ion transport</keyword>
<keyword evidence="5" id="KW-0106">Calcium</keyword>
<feature type="transmembrane region" description="Helical" evidence="10">
    <location>
        <begin position="159"/>
        <end position="180"/>
    </location>
</feature>
<dbReference type="Pfam" id="PF13967">
    <property type="entry name" value="RSN1_TM"/>
    <property type="match status" value="1"/>
</dbReference>
<protein>
    <submittedName>
        <fullName evidence="14">GDSL-like lipase/acylhydrolase superfamily protein</fullName>
    </submittedName>
</protein>
<dbReference type="AlphaFoldDB" id="A0A7J0EHM5"/>
<evidence type="ECO:0000259" key="12">
    <source>
        <dbReference type="Pfam" id="PF13967"/>
    </source>
</evidence>
<evidence type="ECO:0000259" key="13">
    <source>
        <dbReference type="Pfam" id="PF14703"/>
    </source>
</evidence>
<evidence type="ECO:0000256" key="2">
    <source>
        <dbReference type="ARBA" id="ARBA00007779"/>
    </source>
</evidence>
<feature type="transmembrane region" description="Helical" evidence="10">
    <location>
        <begin position="435"/>
        <end position="459"/>
    </location>
</feature>
<dbReference type="Pfam" id="PF14703">
    <property type="entry name" value="PHM7_cyt"/>
    <property type="match status" value="1"/>
</dbReference>
<sequence length="553" mass="62843">MAAGAVSGKRLSDGQRWTSLASLTSAGINTGLCLVFFSLYSVLRKQPSNEGVYFGQRLAQLHLKRRGHLSFDRFVPSPSWIVKAWEASEEEILACGGLDALVFLRMVVFSCRIFSIAAIICNFPVLPLNYFGKEMRHRYIPSESLDVFTIGNVKEGSKWLWVHCLALYIISCSACVLLYFEYKNITRMRLAHIIGSSLNPSQFTILVRGIPWSPEKSYSDSVRKFCTNYYATSYLSHQMVYWSGTVQKIMNDAAKMYEMIKDTSTEQNFGSRLIRCGLCGGTTHSFKGREPESVQRQSDITESDLREKDIRVLYQMEGNKELAEDKRFCRVQFRDDMGKIDSQNAFVEGCHILEAMLAANKARDSRIRAGRLGLICKECGAALVFFRSRYAALGASQGLQSSNPMLWVTDLAPEPHDVYWKNLSIPYRQLWIRRIATLLASIGLMILFVIPVGFVQSLLHLEEIQKKFPFLRGVLKNKIIVRVVTGYLPSVILMLFLYAVPSIMMLFSTIEGPISRSGRKKSACFKILYFLIWNVFLCQCLVRDSYRTISSCF</sequence>
<dbReference type="OrthoDB" id="1689567at2759"/>
<dbReference type="PANTHER" id="PTHR13018">
    <property type="entry name" value="PROBABLE MEMBRANE PROTEIN DUF221-RELATED"/>
    <property type="match status" value="1"/>
</dbReference>
<evidence type="ECO:0000256" key="7">
    <source>
        <dbReference type="ARBA" id="ARBA00023065"/>
    </source>
</evidence>
<dbReference type="EMBL" id="BJWL01000004">
    <property type="protein sequence ID" value="GFY85985.1"/>
    <property type="molecule type" value="Genomic_DNA"/>
</dbReference>
<proteinExistence type="inferred from homology"/>
<dbReference type="Pfam" id="PF02714">
    <property type="entry name" value="RSN1_7TM"/>
    <property type="match status" value="1"/>
</dbReference>
<evidence type="ECO:0000256" key="8">
    <source>
        <dbReference type="ARBA" id="ARBA00023136"/>
    </source>
</evidence>
<keyword evidence="15" id="KW-1185">Reference proteome</keyword>
<dbReference type="GO" id="GO:0005227">
    <property type="term" value="F:calcium-activated cation channel activity"/>
    <property type="evidence" value="ECO:0007669"/>
    <property type="project" value="InterPro"/>
</dbReference>
<evidence type="ECO:0000256" key="1">
    <source>
        <dbReference type="ARBA" id="ARBA00004141"/>
    </source>
</evidence>
<comment type="subcellular location">
    <subcellularLocation>
        <location evidence="1">Membrane</location>
        <topology evidence="1">Multi-pass membrane protein</topology>
    </subcellularLocation>
</comment>
<feature type="domain" description="CSC1/OSCA1-like 7TM region" evidence="11">
    <location>
        <begin position="433"/>
        <end position="549"/>
    </location>
</feature>
<feature type="transmembrane region" description="Helical" evidence="10">
    <location>
        <begin position="20"/>
        <end position="43"/>
    </location>
</feature>
<dbReference type="PANTHER" id="PTHR13018:SF117">
    <property type="entry name" value="CSC1-LIKE PROTEIN RXW8"/>
    <property type="match status" value="1"/>
</dbReference>
<dbReference type="InterPro" id="IPR003864">
    <property type="entry name" value="CSC1/OSCA1-like_7TM"/>
</dbReference>
<keyword evidence="9" id="KW-0407">Ion channel</keyword>
<keyword evidence="8 10" id="KW-0472">Membrane</keyword>
<dbReference type="InterPro" id="IPR045122">
    <property type="entry name" value="Csc1-like"/>
</dbReference>
<dbReference type="GO" id="GO:0005886">
    <property type="term" value="C:plasma membrane"/>
    <property type="evidence" value="ECO:0007669"/>
    <property type="project" value="TreeGrafter"/>
</dbReference>
<feature type="transmembrane region" description="Helical" evidence="10">
    <location>
        <begin position="479"/>
        <end position="507"/>
    </location>
</feature>
<feature type="domain" description="CSC1/OSCA1-like N-terminal transmembrane" evidence="12">
    <location>
        <begin position="23"/>
        <end position="181"/>
    </location>
</feature>
<reference evidence="14 15" key="1">
    <citation type="submission" date="2019-07" db="EMBL/GenBank/DDBJ databases">
        <title>De Novo Assembly of kiwifruit Actinidia rufa.</title>
        <authorList>
            <person name="Sugita-Konishi S."/>
            <person name="Sato K."/>
            <person name="Mori E."/>
            <person name="Abe Y."/>
            <person name="Kisaki G."/>
            <person name="Hamano K."/>
            <person name="Suezawa K."/>
            <person name="Otani M."/>
            <person name="Fukuda T."/>
            <person name="Manabe T."/>
            <person name="Gomi K."/>
            <person name="Tabuchi M."/>
            <person name="Akimitsu K."/>
            <person name="Kataoka I."/>
        </authorList>
    </citation>
    <scope>NUCLEOTIDE SEQUENCE [LARGE SCALE GENOMIC DNA]</scope>
    <source>
        <strain evidence="15">cv. Fuchu</strain>
    </source>
</reference>
<feature type="transmembrane region" description="Helical" evidence="10">
    <location>
        <begin position="113"/>
        <end position="132"/>
    </location>
</feature>
<accession>A0A7J0EHM5</accession>
<evidence type="ECO:0000313" key="15">
    <source>
        <dbReference type="Proteomes" id="UP000585474"/>
    </source>
</evidence>
<evidence type="ECO:0000256" key="5">
    <source>
        <dbReference type="ARBA" id="ARBA00022837"/>
    </source>
</evidence>
<gene>
    <name evidence="14" type="ORF">Acr_04g0007230</name>
</gene>
<keyword evidence="3" id="KW-0813">Transport</keyword>
<dbReference type="GO" id="GO:0016787">
    <property type="term" value="F:hydrolase activity"/>
    <property type="evidence" value="ECO:0007669"/>
    <property type="project" value="UniProtKB-KW"/>
</dbReference>
<evidence type="ECO:0000256" key="6">
    <source>
        <dbReference type="ARBA" id="ARBA00022989"/>
    </source>
</evidence>
<evidence type="ECO:0000259" key="11">
    <source>
        <dbReference type="Pfam" id="PF02714"/>
    </source>
</evidence>
<comment type="caution">
    <text evidence="14">The sequence shown here is derived from an EMBL/GenBank/DDBJ whole genome shotgun (WGS) entry which is preliminary data.</text>
</comment>
<evidence type="ECO:0000313" key="14">
    <source>
        <dbReference type="EMBL" id="GFY85985.1"/>
    </source>
</evidence>
<evidence type="ECO:0000256" key="10">
    <source>
        <dbReference type="SAM" id="Phobius"/>
    </source>
</evidence>
<keyword evidence="6 10" id="KW-1133">Transmembrane helix</keyword>
<keyword evidence="4 10" id="KW-0812">Transmembrane</keyword>
<evidence type="ECO:0000256" key="3">
    <source>
        <dbReference type="ARBA" id="ARBA00022448"/>
    </source>
</evidence>
<keyword evidence="14" id="KW-0378">Hydrolase</keyword>
<feature type="domain" description="CSC1/OSCA1-like cytosolic" evidence="13">
    <location>
        <begin position="202"/>
        <end position="422"/>
    </location>
</feature>
<dbReference type="Proteomes" id="UP000585474">
    <property type="component" value="Unassembled WGS sequence"/>
</dbReference>
<comment type="similarity">
    <text evidence="2">Belongs to the CSC1 (TC 1.A.17) family.</text>
</comment>
<evidence type="ECO:0000256" key="9">
    <source>
        <dbReference type="ARBA" id="ARBA00023303"/>
    </source>
</evidence>
<dbReference type="InterPro" id="IPR027815">
    <property type="entry name" value="CSC1/OSCA1-like_cyt"/>
</dbReference>
<name>A0A7J0EHM5_9ERIC</name>
<dbReference type="InterPro" id="IPR032880">
    <property type="entry name" value="CSC1/OSCA1-like_N"/>
</dbReference>
<organism evidence="14 15">
    <name type="scientific">Actinidia rufa</name>
    <dbReference type="NCBI Taxonomy" id="165716"/>
    <lineage>
        <taxon>Eukaryota</taxon>
        <taxon>Viridiplantae</taxon>
        <taxon>Streptophyta</taxon>
        <taxon>Embryophyta</taxon>
        <taxon>Tracheophyta</taxon>
        <taxon>Spermatophyta</taxon>
        <taxon>Magnoliopsida</taxon>
        <taxon>eudicotyledons</taxon>
        <taxon>Gunneridae</taxon>
        <taxon>Pentapetalae</taxon>
        <taxon>asterids</taxon>
        <taxon>Ericales</taxon>
        <taxon>Actinidiaceae</taxon>
        <taxon>Actinidia</taxon>
    </lineage>
</organism>